<reference evidence="1 2" key="1">
    <citation type="submission" date="2013-08" db="EMBL/GenBank/DDBJ databases">
        <title>The genome sequence of Knoellia subterranea.</title>
        <authorList>
            <person name="Zhu W."/>
            <person name="Wang G."/>
        </authorList>
    </citation>
    <scope>NUCLEOTIDE SEQUENCE [LARGE SCALE GENOMIC DNA]</scope>
    <source>
        <strain evidence="1 2">KCTC 19937</strain>
    </source>
</reference>
<dbReference type="STRING" id="1385521.N803_05795"/>
<protein>
    <submittedName>
        <fullName evidence="1">Uncharacterized protein</fullName>
    </submittedName>
</protein>
<accession>A0A0A0JFT7</accession>
<dbReference type="Proteomes" id="UP000030011">
    <property type="component" value="Unassembled WGS sequence"/>
</dbReference>
<evidence type="ECO:0000313" key="2">
    <source>
        <dbReference type="Proteomes" id="UP000030011"/>
    </source>
</evidence>
<dbReference type="SUPFAM" id="SSF140453">
    <property type="entry name" value="EsxAB dimer-like"/>
    <property type="match status" value="1"/>
</dbReference>
<proteinExistence type="predicted"/>
<dbReference type="InterPro" id="IPR036689">
    <property type="entry name" value="ESAT-6-like_sf"/>
</dbReference>
<name>A0A0A0JFT7_9MICO</name>
<keyword evidence="2" id="KW-1185">Reference proteome</keyword>
<dbReference type="AlphaFoldDB" id="A0A0A0JFT7"/>
<evidence type="ECO:0000313" key="1">
    <source>
        <dbReference type="EMBL" id="KGN36315.1"/>
    </source>
</evidence>
<sequence>MTVGADVIAAMGVSLGEIARDLEATRNGEEDRWALGCGETSAAFDHLLSGWRLNRLRLAAQLQLLGEKAQTAGTAYLETENLTQRMVGGETR</sequence>
<organism evidence="1 2">
    <name type="scientific">Knoellia subterranea KCTC 19937</name>
    <dbReference type="NCBI Taxonomy" id="1385521"/>
    <lineage>
        <taxon>Bacteria</taxon>
        <taxon>Bacillati</taxon>
        <taxon>Actinomycetota</taxon>
        <taxon>Actinomycetes</taxon>
        <taxon>Micrococcales</taxon>
        <taxon>Intrasporangiaceae</taxon>
        <taxon>Knoellia</taxon>
    </lineage>
</organism>
<gene>
    <name evidence="1" type="ORF">N803_05795</name>
</gene>
<dbReference type="EMBL" id="AVPK01000012">
    <property type="protein sequence ID" value="KGN36315.1"/>
    <property type="molecule type" value="Genomic_DNA"/>
</dbReference>
<comment type="caution">
    <text evidence="1">The sequence shown here is derived from an EMBL/GenBank/DDBJ whole genome shotgun (WGS) entry which is preliminary data.</text>
</comment>